<dbReference type="EMBL" id="JAUSQZ010000001">
    <property type="protein sequence ID" value="MDP9829356.1"/>
    <property type="molecule type" value="Genomic_DNA"/>
</dbReference>
<name>A0ABT9P9I0_9ACTN</name>
<accession>A0ABT9P9I0</accession>
<keyword evidence="2" id="KW-1185">Reference proteome</keyword>
<dbReference type="RefSeq" id="WP_307247471.1">
    <property type="nucleotide sequence ID" value="NZ_JAUSQZ010000001.1"/>
</dbReference>
<sequence>MKKWRLAWSEDDSEVYTDKQGLRDGIKTVRAAWQGGDFKSPWVEVWFTEGYGWEAQERFSLAVPDVTEVLAELRDRAQGAAAKLSAAAAKAESPAEKYRLSGKVEGVKLVESYFHDVERRLAGE</sequence>
<reference evidence="1 2" key="1">
    <citation type="submission" date="2023-07" db="EMBL/GenBank/DDBJ databases">
        <title>Sequencing the genomes of 1000 actinobacteria strains.</title>
        <authorList>
            <person name="Klenk H.-P."/>
        </authorList>
    </citation>
    <scope>NUCLEOTIDE SEQUENCE [LARGE SCALE GENOMIC DNA]</scope>
    <source>
        <strain evidence="1 2">DSM 44388</strain>
    </source>
</reference>
<dbReference type="Proteomes" id="UP001235712">
    <property type="component" value="Unassembled WGS sequence"/>
</dbReference>
<organism evidence="1 2">
    <name type="scientific">Kineosporia succinea</name>
    <dbReference type="NCBI Taxonomy" id="84632"/>
    <lineage>
        <taxon>Bacteria</taxon>
        <taxon>Bacillati</taxon>
        <taxon>Actinomycetota</taxon>
        <taxon>Actinomycetes</taxon>
        <taxon>Kineosporiales</taxon>
        <taxon>Kineosporiaceae</taxon>
        <taxon>Kineosporia</taxon>
    </lineage>
</organism>
<gene>
    <name evidence="1" type="ORF">J2S57_005105</name>
</gene>
<comment type="caution">
    <text evidence="1">The sequence shown here is derived from an EMBL/GenBank/DDBJ whole genome shotgun (WGS) entry which is preliminary data.</text>
</comment>
<proteinExistence type="predicted"/>
<evidence type="ECO:0000313" key="2">
    <source>
        <dbReference type="Proteomes" id="UP001235712"/>
    </source>
</evidence>
<evidence type="ECO:0000313" key="1">
    <source>
        <dbReference type="EMBL" id="MDP9829356.1"/>
    </source>
</evidence>
<protein>
    <submittedName>
        <fullName evidence="1">Uncharacterized protein</fullName>
    </submittedName>
</protein>